<keyword evidence="8" id="KW-1185">Reference proteome</keyword>
<dbReference type="InterPro" id="IPR036942">
    <property type="entry name" value="Beta-barrel_TonB_sf"/>
</dbReference>
<keyword evidence="7" id="KW-0675">Receptor</keyword>
<dbReference type="PANTHER" id="PTHR40980:SF3">
    <property type="entry name" value="TONB-DEPENDENT RECEPTOR-LIKE BETA-BARREL DOMAIN-CONTAINING PROTEIN"/>
    <property type="match status" value="1"/>
</dbReference>
<dbReference type="AlphaFoldDB" id="A0A480AYU5"/>
<dbReference type="NCBIfam" id="TIGR01782">
    <property type="entry name" value="TonB-Xanth-Caul"/>
    <property type="match status" value="1"/>
</dbReference>
<gene>
    <name evidence="7" type="primary">malA</name>
    <name evidence="7" type="ORF">AQPW35_45230</name>
</gene>
<dbReference type="CDD" id="cd01347">
    <property type="entry name" value="ligand_gated_channel"/>
    <property type="match status" value="1"/>
</dbReference>
<name>A0A480AYU5_9BURK</name>
<dbReference type="InterPro" id="IPR037066">
    <property type="entry name" value="Plug_dom_sf"/>
</dbReference>
<dbReference type="InterPro" id="IPR012910">
    <property type="entry name" value="Plug_dom"/>
</dbReference>
<accession>A0A480AYU5</accession>
<dbReference type="GO" id="GO:0009279">
    <property type="term" value="C:cell outer membrane"/>
    <property type="evidence" value="ECO:0007669"/>
    <property type="project" value="UniProtKB-SubCell"/>
</dbReference>
<dbReference type="Gene3D" id="2.40.170.20">
    <property type="entry name" value="TonB-dependent receptor, beta-barrel domain"/>
    <property type="match status" value="1"/>
</dbReference>
<evidence type="ECO:0000313" key="7">
    <source>
        <dbReference type="EMBL" id="GCL65442.1"/>
    </source>
</evidence>
<dbReference type="InterPro" id="IPR010104">
    <property type="entry name" value="TonB_rcpt_bac"/>
</dbReference>
<sequence length="914" mass="98940">MKTHSPQPARTSRGRQVFRLRPVALSCAALLLAATDMAVAQQQAEQQVTVTGIRRGIENAISVKKNADGIVEAISAEDIGKLPDNSIAESLARLPGLTAQRVNGRAQEIQIRGLAGQFAGTLLNGREQVSTGDNRAAEFDQYPSELLSGVSIYKTPYANLVGQGLSGTIDMQTVRPLNFNSRAIAVNLRGERNSMGGLNAGGAGANGSRFSVSYIDQFANRTIGVALGYARLDSPNQNEYYRSWGYPSGSGTIGADTYNDVRLPGGIQVRAESAKQVRDGLMAVLQYKPNKDFESLVDLYYSKYEKTALQRGFESGLAWSGATLTNPKVSGATSTGPNTFSGGVLTSADYVGVKPVFRHDLNTREDDIKAFGWNNKLKLAGWTATTDISWSKATRSESILELYSGTVPGSAGATDTFTVNLPVGGGVPSVRAGLNYADPAIIKLVDSGGWGQAGYLKEPQVTDEIKSFRLGGQRDLDLGFISRIDLGANYTEREKSRNVPEYFTDLKTAPTTVPAGMLRSSTSLAFIGIPSMLSYDPAQAFSQLYTLRENINNSDIINKQWTVKEKVTTAFVKGDIDTEVGGMGLRGNVGLQVIHTNQSSTAFDVDLSDKSKQRQNTAGTTYTDVLPSLNLALSLPNSQVLRLGVAKQIARPRMDDLRATRKFDVDASRVPSVWTGDGGNPELKPWRADALDLSFEKYFGNKGYVSIAGFYKDLKTYIYKQKVPRSFAGITVPTGKPAPASDIGLFEQPANGSGGSISGAEFSLSVPLEMVSKSLDGFGVIYTASLTESKISPFGPGDTRPLPGLSKDVWNLTGYYEKRGFSARASYRYRGPYVAEVTGFGADRSFEYAKAERIVDLQFGYEFQSGAAKGLSLLVQVNNATNEPYEEYYNNDPTQVRQNTKYGRTVLFGINYKL</sequence>
<dbReference type="Proteomes" id="UP000301751">
    <property type="component" value="Unassembled WGS sequence"/>
</dbReference>
<comment type="similarity">
    <text evidence="2">Belongs to the TonB-dependent receptor family.</text>
</comment>
<comment type="caution">
    <text evidence="7">The sequence shown here is derived from an EMBL/GenBank/DDBJ whole genome shotgun (WGS) entry which is preliminary data.</text>
</comment>
<keyword evidence="3" id="KW-0472">Membrane</keyword>
<proteinExistence type="inferred from homology"/>
<dbReference type="EMBL" id="BJCL01000016">
    <property type="protein sequence ID" value="GCL65442.1"/>
    <property type="molecule type" value="Genomic_DNA"/>
</dbReference>
<evidence type="ECO:0000259" key="6">
    <source>
        <dbReference type="Pfam" id="PF07715"/>
    </source>
</evidence>
<feature type="chain" id="PRO_5019761683" evidence="5">
    <location>
        <begin position="41"/>
        <end position="914"/>
    </location>
</feature>
<keyword evidence="4" id="KW-0998">Cell outer membrane</keyword>
<protein>
    <submittedName>
        <fullName evidence="7">TonB-dependent receptor</fullName>
    </submittedName>
</protein>
<dbReference type="Gene3D" id="2.170.130.10">
    <property type="entry name" value="TonB-dependent receptor, plug domain"/>
    <property type="match status" value="1"/>
</dbReference>
<organism evidence="7 8">
    <name type="scientific">Pseudaquabacterium pictum</name>
    <dbReference type="NCBI Taxonomy" id="2315236"/>
    <lineage>
        <taxon>Bacteria</taxon>
        <taxon>Pseudomonadati</taxon>
        <taxon>Pseudomonadota</taxon>
        <taxon>Betaproteobacteria</taxon>
        <taxon>Burkholderiales</taxon>
        <taxon>Sphaerotilaceae</taxon>
        <taxon>Pseudaquabacterium</taxon>
    </lineage>
</organism>
<comment type="subcellular location">
    <subcellularLocation>
        <location evidence="1">Cell outer membrane</location>
    </subcellularLocation>
</comment>
<feature type="signal peptide" evidence="5">
    <location>
        <begin position="1"/>
        <end position="40"/>
    </location>
</feature>
<evidence type="ECO:0000256" key="1">
    <source>
        <dbReference type="ARBA" id="ARBA00004442"/>
    </source>
</evidence>
<reference evidence="8" key="1">
    <citation type="submission" date="2019-03" db="EMBL/GenBank/DDBJ databases">
        <title>Aquabacterium pictum sp.nov., the first bacteriochlorophyll a-containing freshwater bacterium in the genus Aquabacterium of the class Betaproteobacteria.</title>
        <authorList>
            <person name="Hirose S."/>
            <person name="Tank M."/>
            <person name="Hara E."/>
            <person name="Tamaki H."/>
            <person name="Takaichi S."/>
            <person name="Haruta S."/>
            <person name="Hanada S."/>
        </authorList>
    </citation>
    <scope>NUCLEOTIDE SEQUENCE [LARGE SCALE GENOMIC DNA]</scope>
    <source>
        <strain evidence="8">W35</strain>
    </source>
</reference>
<dbReference type="Pfam" id="PF07715">
    <property type="entry name" value="Plug"/>
    <property type="match status" value="1"/>
</dbReference>
<dbReference type="RefSeq" id="WP_228027252.1">
    <property type="nucleotide sequence ID" value="NZ_BJCL01000016.1"/>
</dbReference>
<keyword evidence="5" id="KW-0732">Signal</keyword>
<feature type="domain" description="TonB-dependent receptor plug" evidence="6">
    <location>
        <begin position="64"/>
        <end position="167"/>
    </location>
</feature>
<dbReference type="SUPFAM" id="SSF56935">
    <property type="entry name" value="Porins"/>
    <property type="match status" value="1"/>
</dbReference>
<evidence type="ECO:0000256" key="2">
    <source>
        <dbReference type="ARBA" id="ARBA00009810"/>
    </source>
</evidence>
<evidence type="ECO:0000313" key="8">
    <source>
        <dbReference type="Proteomes" id="UP000301751"/>
    </source>
</evidence>
<evidence type="ECO:0000256" key="4">
    <source>
        <dbReference type="ARBA" id="ARBA00023237"/>
    </source>
</evidence>
<evidence type="ECO:0000256" key="3">
    <source>
        <dbReference type="ARBA" id="ARBA00023136"/>
    </source>
</evidence>
<dbReference type="PANTHER" id="PTHR40980">
    <property type="entry name" value="PLUG DOMAIN-CONTAINING PROTEIN"/>
    <property type="match status" value="1"/>
</dbReference>
<evidence type="ECO:0000256" key="5">
    <source>
        <dbReference type="SAM" id="SignalP"/>
    </source>
</evidence>